<proteinExistence type="predicted"/>
<keyword evidence="2" id="KW-0472">Membrane</keyword>
<comment type="caution">
    <text evidence="3">The sequence shown here is derived from an EMBL/GenBank/DDBJ whole genome shotgun (WGS) entry which is preliminary data.</text>
</comment>
<keyword evidence="4" id="KW-1185">Reference proteome</keyword>
<feature type="compositionally biased region" description="Polar residues" evidence="1">
    <location>
        <begin position="202"/>
        <end position="214"/>
    </location>
</feature>
<name>A0A9J6D2M3_RHIMP</name>
<organism evidence="3 4">
    <name type="scientific">Rhipicephalus microplus</name>
    <name type="common">Cattle tick</name>
    <name type="synonym">Boophilus microplus</name>
    <dbReference type="NCBI Taxonomy" id="6941"/>
    <lineage>
        <taxon>Eukaryota</taxon>
        <taxon>Metazoa</taxon>
        <taxon>Ecdysozoa</taxon>
        <taxon>Arthropoda</taxon>
        <taxon>Chelicerata</taxon>
        <taxon>Arachnida</taxon>
        <taxon>Acari</taxon>
        <taxon>Parasitiformes</taxon>
        <taxon>Ixodida</taxon>
        <taxon>Ixodoidea</taxon>
        <taxon>Ixodidae</taxon>
        <taxon>Rhipicephalinae</taxon>
        <taxon>Rhipicephalus</taxon>
        <taxon>Boophilus</taxon>
    </lineage>
</organism>
<keyword evidence="2" id="KW-0812">Transmembrane</keyword>
<protein>
    <submittedName>
        <fullName evidence="3">Uncharacterized protein</fullName>
    </submittedName>
</protein>
<gene>
    <name evidence="3" type="ORF">HPB51_026616</name>
</gene>
<evidence type="ECO:0000313" key="4">
    <source>
        <dbReference type="Proteomes" id="UP000821866"/>
    </source>
</evidence>
<evidence type="ECO:0000313" key="3">
    <source>
        <dbReference type="EMBL" id="KAH7986689.1"/>
    </source>
</evidence>
<feature type="transmembrane region" description="Helical" evidence="2">
    <location>
        <begin position="54"/>
        <end position="77"/>
    </location>
</feature>
<accession>A0A9J6D2M3</accession>
<evidence type="ECO:0000256" key="2">
    <source>
        <dbReference type="SAM" id="Phobius"/>
    </source>
</evidence>
<keyword evidence="2" id="KW-1133">Transmembrane helix</keyword>
<dbReference type="AlphaFoldDB" id="A0A9J6D2M3"/>
<reference evidence="3" key="1">
    <citation type="journal article" date="2020" name="Cell">
        <title>Large-Scale Comparative Analyses of Tick Genomes Elucidate Their Genetic Diversity and Vector Capacities.</title>
        <authorList>
            <consortium name="Tick Genome and Microbiome Consortium (TIGMIC)"/>
            <person name="Jia N."/>
            <person name="Wang J."/>
            <person name="Shi W."/>
            <person name="Du L."/>
            <person name="Sun Y."/>
            <person name="Zhan W."/>
            <person name="Jiang J.F."/>
            <person name="Wang Q."/>
            <person name="Zhang B."/>
            <person name="Ji P."/>
            <person name="Bell-Sakyi L."/>
            <person name="Cui X.M."/>
            <person name="Yuan T.T."/>
            <person name="Jiang B.G."/>
            <person name="Yang W.F."/>
            <person name="Lam T.T."/>
            <person name="Chang Q.C."/>
            <person name="Ding S.J."/>
            <person name="Wang X.J."/>
            <person name="Zhu J.G."/>
            <person name="Ruan X.D."/>
            <person name="Zhao L."/>
            <person name="Wei J.T."/>
            <person name="Ye R.Z."/>
            <person name="Que T.C."/>
            <person name="Du C.H."/>
            <person name="Zhou Y.H."/>
            <person name="Cheng J.X."/>
            <person name="Dai P.F."/>
            <person name="Guo W.B."/>
            <person name="Han X.H."/>
            <person name="Huang E.J."/>
            <person name="Li L.F."/>
            <person name="Wei W."/>
            <person name="Gao Y.C."/>
            <person name="Liu J.Z."/>
            <person name="Shao H.Z."/>
            <person name="Wang X."/>
            <person name="Wang C.C."/>
            <person name="Yang T.C."/>
            <person name="Huo Q.B."/>
            <person name="Li W."/>
            <person name="Chen H.Y."/>
            <person name="Chen S.E."/>
            <person name="Zhou L.G."/>
            <person name="Ni X.B."/>
            <person name="Tian J.H."/>
            <person name="Sheng Y."/>
            <person name="Liu T."/>
            <person name="Pan Y.S."/>
            <person name="Xia L.Y."/>
            <person name="Li J."/>
            <person name="Zhao F."/>
            <person name="Cao W.C."/>
        </authorList>
    </citation>
    <scope>NUCLEOTIDE SEQUENCE</scope>
    <source>
        <strain evidence="3">Rmic-2018</strain>
    </source>
</reference>
<sequence>MPLQAESNCNATLTNQFNHGGLLYPSDALEKLITKLENAFTVFFSRNKLHAENLGVLFASGFVWRTVIASALFIFLITSRREGPIEEIMTLVRGCVQACHQVQGNGPFDVAHGSRNADSAVDSPALATAKRTGTGGHVSEDYQQYSYSDEVSLAPGVSTALLPITKTIRRWRTKAVAAASSLMEHSVADRLVRRKAFKRPPSAQSHCRPQSGTESIPKVDHSYTMADDSSPWNRLLALCAETKEVKFQQIFEDKTSIVHDKFPEGLWDALSCYHEGQASKDTASAEGPSSKAVPRPGMAHHTTVVLWHGTRLLTRRSRDQIPAAVAAFPIEAEML</sequence>
<dbReference type="EMBL" id="JABSTU010001024">
    <property type="protein sequence ID" value="KAH7986689.1"/>
    <property type="molecule type" value="Genomic_DNA"/>
</dbReference>
<dbReference type="Proteomes" id="UP000821866">
    <property type="component" value="Unassembled WGS sequence"/>
</dbReference>
<reference evidence="3" key="2">
    <citation type="submission" date="2021-09" db="EMBL/GenBank/DDBJ databases">
        <authorList>
            <person name="Jia N."/>
            <person name="Wang J."/>
            <person name="Shi W."/>
            <person name="Du L."/>
            <person name="Sun Y."/>
            <person name="Zhan W."/>
            <person name="Jiang J."/>
            <person name="Wang Q."/>
            <person name="Zhang B."/>
            <person name="Ji P."/>
            <person name="Sakyi L.B."/>
            <person name="Cui X."/>
            <person name="Yuan T."/>
            <person name="Jiang B."/>
            <person name="Yang W."/>
            <person name="Lam T.T.-Y."/>
            <person name="Chang Q."/>
            <person name="Ding S."/>
            <person name="Wang X."/>
            <person name="Zhu J."/>
            <person name="Ruan X."/>
            <person name="Zhao L."/>
            <person name="Wei J."/>
            <person name="Que T."/>
            <person name="Du C."/>
            <person name="Cheng J."/>
            <person name="Dai P."/>
            <person name="Han X."/>
            <person name="Huang E."/>
            <person name="Gao Y."/>
            <person name="Liu J."/>
            <person name="Shao H."/>
            <person name="Ye R."/>
            <person name="Li L."/>
            <person name="Wei W."/>
            <person name="Wang X."/>
            <person name="Wang C."/>
            <person name="Huo Q."/>
            <person name="Li W."/>
            <person name="Guo W."/>
            <person name="Chen H."/>
            <person name="Chen S."/>
            <person name="Zhou L."/>
            <person name="Zhou L."/>
            <person name="Ni X."/>
            <person name="Tian J."/>
            <person name="Zhou Y."/>
            <person name="Sheng Y."/>
            <person name="Liu T."/>
            <person name="Pan Y."/>
            <person name="Xia L."/>
            <person name="Li J."/>
            <person name="Zhao F."/>
            <person name="Cao W."/>
        </authorList>
    </citation>
    <scope>NUCLEOTIDE SEQUENCE</scope>
    <source>
        <strain evidence="3">Rmic-2018</strain>
        <tissue evidence="3">Larvae</tissue>
    </source>
</reference>
<feature type="region of interest" description="Disordered" evidence="1">
    <location>
        <begin position="198"/>
        <end position="222"/>
    </location>
</feature>
<evidence type="ECO:0000256" key="1">
    <source>
        <dbReference type="SAM" id="MobiDB-lite"/>
    </source>
</evidence>